<comment type="caution">
    <text evidence="1">The sequence shown here is derived from an EMBL/GenBank/DDBJ whole genome shotgun (WGS) entry which is preliminary data.</text>
</comment>
<name>A0A917ZGX0_9ACTN</name>
<dbReference type="Proteomes" id="UP000641932">
    <property type="component" value="Unassembled WGS sequence"/>
</dbReference>
<reference evidence="1" key="2">
    <citation type="submission" date="2020-09" db="EMBL/GenBank/DDBJ databases">
        <authorList>
            <person name="Sun Q."/>
            <person name="Zhou Y."/>
        </authorList>
    </citation>
    <scope>NUCLEOTIDE SEQUENCE</scope>
    <source>
        <strain evidence="1">CGMCC 4.7201</strain>
    </source>
</reference>
<reference evidence="1" key="1">
    <citation type="journal article" date="2014" name="Int. J. Syst. Evol. Microbiol.">
        <title>Complete genome sequence of Corynebacterium casei LMG S-19264T (=DSM 44701T), isolated from a smear-ripened cheese.</title>
        <authorList>
            <consortium name="US DOE Joint Genome Institute (JGI-PGF)"/>
            <person name="Walter F."/>
            <person name="Albersmeier A."/>
            <person name="Kalinowski J."/>
            <person name="Ruckert C."/>
        </authorList>
    </citation>
    <scope>NUCLEOTIDE SEQUENCE</scope>
    <source>
        <strain evidence="1">CGMCC 4.7201</strain>
    </source>
</reference>
<keyword evidence="2" id="KW-1185">Reference proteome</keyword>
<proteinExistence type="predicted"/>
<protein>
    <submittedName>
        <fullName evidence="1">Uncharacterized protein</fullName>
    </submittedName>
</protein>
<dbReference type="EMBL" id="BMMS01000004">
    <property type="protein sequence ID" value="GGO82998.1"/>
    <property type="molecule type" value="Genomic_DNA"/>
</dbReference>
<evidence type="ECO:0000313" key="1">
    <source>
        <dbReference type="EMBL" id="GGO82998.1"/>
    </source>
</evidence>
<dbReference type="AlphaFoldDB" id="A0A917ZGX0"/>
<gene>
    <name evidence="1" type="ORF">GCM10012280_10910</name>
</gene>
<evidence type="ECO:0000313" key="2">
    <source>
        <dbReference type="Proteomes" id="UP000641932"/>
    </source>
</evidence>
<sequence length="103" mass="10687">MTGNLRVGGALCVALFAGGYLLGGGPAVLGLALVAAAVVAGYSWSPSWRATHRLVAGARPRTGVSLPVWSGVRIGHERDAHVVDHERADGQGMEHLVEAEPPR</sequence>
<organism evidence="1 2">
    <name type="scientific">Wenjunlia tyrosinilytica</name>
    <dbReference type="NCBI Taxonomy" id="1544741"/>
    <lineage>
        <taxon>Bacteria</taxon>
        <taxon>Bacillati</taxon>
        <taxon>Actinomycetota</taxon>
        <taxon>Actinomycetes</taxon>
        <taxon>Kitasatosporales</taxon>
        <taxon>Streptomycetaceae</taxon>
        <taxon>Wenjunlia</taxon>
    </lineage>
</organism>
<accession>A0A917ZGX0</accession>